<proteinExistence type="predicted"/>
<name>A0A8B6MC05_METTU</name>
<evidence type="ECO:0000313" key="1">
    <source>
        <dbReference type="EMBL" id="VTZ52577.1"/>
    </source>
</evidence>
<dbReference type="EMBL" id="CABFMQ020000153">
    <property type="protein sequence ID" value="VTZ52577.1"/>
    <property type="molecule type" value="Genomic_DNA"/>
</dbReference>
<comment type="caution">
    <text evidence="1">The sequence shown here is derived from an EMBL/GenBank/DDBJ whole genome shotgun (WGS) entry which is preliminary data.</text>
</comment>
<accession>A0A8B6MC05</accession>
<gene>
    <name evidence="1" type="ORF">MPC4_90052</name>
</gene>
<sequence length="85" mass="9756">MTQPSPEGLGGLTPKFRWEAFDAAQQPLLTAIDLQEGAYWINHFHHFDKQLRADEFQPRIQTGLRTTSITMPIRRSVGTSFITRK</sequence>
<protein>
    <submittedName>
        <fullName evidence="1">Uncharacterized protein</fullName>
    </submittedName>
</protein>
<keyword evidence="2" id="KW-1185">Reference proteome</keyword>
<dbReference type="Proteomes" id="UP000485880">
    <property type="component" value="Unassembled WGS sequence"/>
</dbReference>
<organism evidence="1 2">
    <name type="scientific">Methylocella tundrae</name>
    <dbReference type="NCBI Taxonomy" id="227605"/>
    <lineage>
        <taxon>Bacteria</taxon>
        <taxon>Pseudomonadati</taxon>
        <taxon>Pseudomonadota</taxon>
        <taxon>Alphaproteobacteria</taxon>
        <taxon>Hyphomicrobiales</taxon>
        <taxon>Beijerinckiaceae</taxon>
        <taxon>Methylocella</taxon>
    </lineage>
</organism>
<dbReference type="AlphaFoldDB" id="A0A8B6MC05"/>
<evidence type="ECO:0000313" key="2">
    <source>
        <dbReference type="Proteomes" id="UP000485880"/>
    </source>
</evidence>
<reference evidence="1 2" key="1">
    <citation type="submission" date="2019-05" db="EMBL/GenBank/DDBJ databases">
        <authorList>
            <person name="Farhan Ul Haque M."/>
        </authorList>
    </citation>
    <scope>NUCLEOTIDE SEQUENCE [LARGE SCALE GENOMIC DNA]</scope>
    <source>
        <strain evidence="1">2</strain>
    </source>
</reference>